<dbReference type="SUPFAM" id="SSF52317">
    <property type="entry name" value="Class I glutamine amidotransferase-like"/>
    <property type="match status" value="1"/>
</dbReference>
<dbReference type="InterPro" id="IPR017926">
    <property type="entry name" value="GATASE"/>
</dbReference>
<feature type="domain" description="Glutamine amidotransferase" evidence="2">
    <location>
        <begin position="4"/>
        <end position="186"/>
    </location>
</feature>
<dbReference type="PRINTS" id="PR00096">
    <property type="entry name" value="GATASE"/>
</dbReference>
<accession>K4P0V8</accession>
<reference evidence="3" key="1">
    <citation type="journal article" date="2013" name="Proc. Natl. Acad. Sci. U.S.A.">
        <title>A new member of the 4-methylideneimidazole-5-one-containing aminomutase family from the enediyne kedarcidin biosynthetic pathway.</title>
        <authorList>
            <person name="Huang S.X."/>
            <person name="Lohman J.R."/>
            <person name="Huang T."/>
            <person name="Shen B."/>
        </authorList>
    </citation>
    <scope>NUCLEOTIDE SEQUENCE</scope>
    <source>
        <strain evidence="3">ATCC 53650</strain>
    </source>
</reference>
<dbReference type="InterPro" id="IPR029062">
    <property type="entry name" value="Class_I_gatase-like"/>
</dbReference>
<dbReference type="GO" id="GO:0000162">
    <property type="term" value="P:L-tryptophan biosynthetic process"/>
    <property type="evidence" value="ECO:0007669"/>
    <property type="project" value="TreeGrafter"/>
</dbReference>
<dbReference type="PANTHER" id="PTHR43418">
    <property type="entry name" value="MULTIFUNCTIONAL TRYPTOPHAN BIOSYNTHESIS PROTEIN-RELATED"/>
    <property type="match status" value="1"/>
</dbReference>
<dbReference type="InterPro" id="IPR050472">
    <property type="entry name" value="Anth_synth/Amidotransfase"/>
</dbReference>
<dbReference type="FunFam" id="3.40.50.880:FF:000003">
    <property type="entry name" value="Anthranilate synthase component II"/>
    <property type="match status" value="1"/>
</dbReference>
<dbReference type="EMBL" id="JX679499">
    <property type="protein sequence ID" value="AFV52122.1"/>
    <property type="molecule type" value="Genomic_DNA"/>
</dbReference>
<dbReference type="PANTHER" id="PTHR43418:SF4">
    <property type="entry name" value="MULTIFUNCTIONAL TRYPTOPHAN BIOSYNTHESIS PROTEIN"/>
    <property type="match status" value="1"/>
</dbReference>
<dbReference type="PRINTS" id="PR00099">
    <property type="entry name" value="CPSGATASE"/>
</dbReference>
<organism evidence="3">
    <name type="scientific">Streptoalloteichus sp. ATCC 53650</name>
    <dbReference type="NCBI Taxonomy" id="756733"/>
    <lineage>
        <taxon>Bacteria</taxon>
        <taxon>Bacillati</taxon>
        <taxon>Actinomycetota</taxon>
        <taxon>Actinomycetes</taxon>
        <taxon>Pseudonocardiales</taxon>
        <taxon>Pseudonocardiaceae</taxon>
        <taxon>Streptoalloteichus</taxon>
    </lineage>
</organism>
<dbReference type="PRINTS" id="PR00097">
    <property type="entry name" value="ANTSNTHASEII"/>
</dbReference>
<name>K4P0V8_9PSEU</name>
<sequence length="207" mass="22482">MRALLVDAYDSFVHIIYQYLRRLGVRVDVVRCDECGPREVRRAAPDLVVLGPGPGRPEDAGYVPLVRELRGSVPLLGICLGHQAIALAYGGSVVPARRPRHGKTSEIHHDGRGCFRRQRGPVRVTRYHSLVVAEADLPTELAVTARSADDGHIMGLRDADSRVESLQFHPESITTTGGLTMIADFISGHVAAPTRTADAPPLKEGAR</sequence>
<evidence type="ECO:0000259" key="2">
    <source>
        <dbReference type="Pfam" id="PF00117"/>
    </source>
</evidence>
<dbReference type="Pfam" id="PF00117">
    <property type="entry name" value="GATase"/>
    <property type="match status" value="1"/>
</dbReference>
<dbReference type="CDD" id="cd01743">
    <property type="entry name" value="GATase1_Anthranilate_Synthase"/>
    <property type="match status" value="1"/>
</dbReference>
<dbReference type="Gene3D" id="3.40.50.880">
    <property type="match status" value="1"/>
</dbReference>
<dbReference type="InterPro" id="IPR006221">
    <property type="entry name" value="TrpG/PapA_dom"/>
</dbReference>
<dbReference type="AlphaFoldDB" id="K4P0V8"/>
<dbReference type="PROSITE" id="PS51273">
    <property type="entry name" value="GATASE_TYPE_1"/>
    <property type="match status" value="1"/>
</dbReference>
<evidence type="ECO:0000256" key="1">
    <source>
        <dbReference type="ARBA" id="ARBA00022962"/>
    </source>
</evidence>
<evidence type="ECO:0000313" key="3">
    <source>
        <dbReference type="EMBL" id="AFV52122.1"/>
    </source>
</evidence>
<proteinExistence type="predicted"/>
<dbReference type="GO" id="GO:0004049">
    <property type="term" value="F:anthranilate synthase activity"/>
    <property type="evidence" value="ECO:0007669"/>
    <property type="project" value="TreeGrafter"/>
</dbReference>
<dbReference type="NCBIfam" id="TIGR00566">
    <property type="entry name" value="trpG_papA"/>
    <property type="match status" value="1"/>
</dbReference>
<protein>
    <submittedName>
        <fullName evidence="3">ADC synthase II</fullName>
    </submittedName>
</protein>
<keyword evidence="1" id="KW-0315">Glutamine amidotransferase</keyword>
<dbReference type="GO" id="GO:0005829">
    <property type="term" value="C:cytosol"/>
    <property type="evidence" value="ECO:0007669"/>
    <property type="project" value="TreeGrafter"/>
</dbReference>